<comment type="similarity">
    <text evidence="2">Belongs to the methyl-accepting chemotaxis (MCP) protein family.</text>
</comment>
<feature type="transmembrane region" description="Helical" evidence="4">
    <location>
        <begin position="302"/>
        <end position="325"/>
    </location>
</feature>
<evidence type="ECO:0000256" key="2">
    <source>
        <dbReference type="ARBA" id="ARBA00029447"/>
    </source>
</evidence>
<accession>A0ABS6EY69</accession>
<dbReference type="CDD" id="cd12912">
    <property type="entry name" value="PDC2_MCP_like"/>
    <property type="match status" value="1"/>
</dbReference>
<dbReference type="PROSITE" id="PS50885">
    <property type="entry name" value="HAMP"/>
    <property type="match status" value="1"/>
</dbReference>
<feature type="domain" description="HAMP" evidence="6">
    <location>
        <begin position="326"/>
        <end position="378"/>
    </location>
</feature>
<dbReference type="EMBL" id="JAHLQL010000001">
    <property type="protein sequence ID" value="MBU5591171.1"/>
    <property type="molecule type" value="Genomic_DNA"/>
</dbReference>
<keyword evidence="1 3" id="KW-0807">Transducer</keyword>
<evidence type="ECO:0000256" key="4">
    <source>
        <dbReference type="SAM" id="Phobius"/>
    </source>
</evidence>
<keyword evidence="4" id="KW-0472">Membrane</keyword>
<dbReference type="PANTHER" id="PTHR32089:SF112">
    <property type="entry name" value="LYSOZYME-LIKE PROTEIN-RELATED"/>
    <property type="match status" value="1"/>
</dbReference>
<reference evidence="7 8" key="1">
    <citation type="submission" date="2021-06" db="EMBL/GenBank/DDBJ databases">
        <authorList>
            <person name="Sun Q."/>
            <person name="Li D."/>
        </authorList>
    </citation>
    <scope>NUCLEOTIDE SEQUENCE [LARGE SCALE GENOMIC DNA]</scope>
    <source>
        <strain evidence="7 8">MSJ-4</strain>
    </source>
</reference>
<dbReference type="CDD" id="cd06225">
    <property type="entry name" value="HAMP"/>
    <property type="match status" value="1"/>
</dbReference>
<feature type="transmembrane region" description="Helical" evidence="4">
    <location>
        <begin position="12"/>
        <end position="31"/>
    </location>
</feature>
<dbReference type="CDD" id="cd12913">
    <property type="entry name" value="PDC1_MCP_like"/>
    <property type="match status" value="1"/>
</dbReference>
<evidence type="ECO:0000259" key="6">
    <source>
        <dbReference type="PROSITE" id="PS50885"/>
    </source>
</evidence>
<feature type="domain" description="Methyl-accepting transducer" evidence="5">
    <location>
        <begin position="397"/>
        <end position="668"/>
    </location>
</feature>
<dbReference type="InterPro" id="IPR004089">
    <property type="entry name" value="MCPsignal_dom"/>
</dbReference>
<dbReference type="PROSITE" id="PS50111">
    <property type="entry name" value="CHEMOTAXIS_TRANSDUC_2"/>
    <property type="match status" value="1"/>
</dbReference>
<organism evidence="7 8">
    <name type="scientific">Clostridium simiarum</name>
    <dbReference type="NCBI Taxonomy" id="2841506"/>
    <lineage>
        <taxon>Bacteria</taxon>
        <taxon>Bacillati</taxon>
        <taxon>Bacillota</taxon>
        <taxon>Clostridia</taxon>
        <taxon>Eubacteriales</taxon>
        <taxon>Clostridiaceae</taxon>
        <taxon>Clostridium</taxon>
    </lineage>
</organism>
<name>A0ABS6EY69_9CLOT</name>
<keyword evidence="8" id="KW-1185">Reference proteome</keyword>
<evidence type="ECO:0000259" key="5">
    <source>
        <dbReference type="PROSITE" id="PS50111"/>
    </source>
</evidence>
<sequence length="683" mass="75199">MFKSKSVRRTTLFIMLPPIIISMIVLTLLGYQVSRNIINNQIEDKMKAQMNGTIENIEKSLSKNKKIAETLSKTIEFSADVLQKNNYEEFVKSFVSLNEETYGVGIWFEPYKYKQDTKFFGPYAFRDNGKVIYTDDYSNEEANYVKNDWYKIAISTDKSAVWSEPYIDEVTKISMVTTTSPFYDGTGKLLGVTTADIDLTSLQNMIKNIKVGETGRAFLVDKDGTYLADIDSNKLMKVKITEDNGSGLIDISVDLLQNKKGNKIYNDVNGKNKILYSEVPETGWIVAITIPEKELYEPIKSLMLKMVVTCLIALILVITMIILYAKYITGSISKVNDLVVTISEGDLTKSLAVKSKDELGQMGHRLNSMIERLKRIISSISEGLEQVVATSEELTASADQTGEAAENIANSIEQVASGSDRQANISLEATRAAEEVYGSIEKVSDSLDLAVESSKEAFNKANQGNEVVSHAISKMRIINEKVDFSAKLINELSEDSIKIASIVDMIKSIAEKTNLLALNAAIEAARAGEQGKGFAVVAEEVRKLAEQSSSATENISGLLGGIENKIQEAVKSMNDGNESSKEGIESIENTGVAFEHILKDVDRVNGQINDIASVMINIKDNTQTMVKSIDNISDISTESASDTQTVAASAEEQAALMREVSNAAKDLSTMAFELQNEINMFKM</sequence>
<keyword evidence="4" id="KW-1133">Transmembrane helix</keyword>
<evidence type="ECO:0000256" key="1">
    <source>
        <dbReference type="ARBA" id="ARBA00023224"/>
    </source>
</evidence>
<dbReference type="Pfam" id="PF22673">
    <property type="entry name" value="MCP-like_PDC_1"/>
    <property type="match status" value="1"/>
</dbReference>
<dbReference type="PANTHER" id="PTHR32089">
    <property type="entry name" value="METHYL-ACCEPTING CHEMOTAXIS PROTEIN MCPB"/>
    <property type="match status" value="1"/>
</dbReference>
<dbReference type="Proteomes" id="UP000736583">
    <property type="component" value="Unassembled WGS sequence"/>
</dbReference>
<dbReference type="Pfam" id="PF00672">
    <property type="entry name" value="HAMP"/>
    <property type="match status" value="1"/>
</dbReference>
<dbReference type="SMART" id="SM00304">
    <property type="entry name" value="HAMP"/>
    <property type="match status" value="1"/>
</dbReference>
<dbReference type="Pfam" id="PF00015">
    <property type="entry name" value="MCPsignal"/>
    <property type="match status" value="1"/>
</dbReference>
<comment type="caution">
    <text evidence="7">The sequence shown here is derived from an EMBL/GenBank/DDBJ whole genome shotgun (WGS) entry which is preliminary data.</text>
</comment>
<dbReference type="CDD" id="cd11386">
    <property type="entry name" value="MCP_signal"/>
    <property type="match status" value="1"/>
</dbReference>
<protein>
    <submittedName>
        <fullName evidence="7">Methyl-accepting chemotaxis protein</fullName>
    </submittedName>
</protein>
<dbReference type="SMART" id="SM00283">
    <property type="entry name" value="MA"/>
    <property type="match status" value="1"/>
</dbReference>
<evidence type="ECO:0000313" key="7">
    <source>
        <dbReference type="EMBL" id="MBU5591171.1"/>
    </source>
</evidence>
<evidence type="ECO:0000256" key="3">
    <source>
        <dbReference type="PROSITE-ProRule" id="PRU00284"/>
    </source>
</evidence>
<evidence type="ECO:0000313" key="8">
    <source>
        <dbReference type="Proteomes" id="UP000736583"/>
    </source>
</evidence>
<proteinExistence type="inferred from homology"/>
<dbReference type="InterPro" id="IPR003660">
    <property type="entry name" value="HAMP_dom"/>
</dbReference>
<dbReference type="RefSeq" id="WP_216456188.1">
    <property type="nucleotide sequence ID" value="NZ_JAHLQL010000001.1"/>
</dbReference>
<keyword evidence="4" id="KW-0812">Transmembrane</keyword>
<gene>
    <name evidence="7" type="ORF">KQI89_05285</name>
</gene>